<dbReference type="Proteomes" id="UP000823937">
    <property type="component" value="Unassembled WGS sequence"/>
</dbReference>
<proteinExistence type="predicted"/>
<dbReference type="Gene3D" id="3.40.190.10">
    <property type="entry name" value="Periplasmic binding protein-like II"/>
    <property type="match status" value="2"/>
</dbReference>
<protein>
    <submittedName>
        <fullName evidence="3">TAXI family TRAP transporter solute-binding subunit</fullName>
    </submittedName>
</protein>
<organism evidence="3 4">
    <name type="scientific">Candidatus Pseudogracilibacillus intestinigallinarum</name>
    <dbReference type="NCBI Taxonomy" id="2838742"/>
    <lineage>
        <taxon>Bacteria</taxon>
        <taxon>Bacillati</taxon>
        <taxon>Bacillota</taxon>
        <taxon>Bacilli</taxon>
        <taxon>Bacillales</taxon>
        <taxon>Bacillaceae</taxon>
        <taxon>Pseudogracilibacillus</taxon>
    </lineage>
</organism>
<dbReference type="AlphaFoldDB" id="A0A9D1PMM9"/>
<reference evidence="3" key="1">
    <citation type="journal article" date="2021" name="PeerJ">
        <title>Extensive microbial diversity within the chicken gut microbiome revealed by metagenomics and culture.</title>
        <authorList>
            <person name="Gilroy R."/>
            <person name="Ravi A."/>
            <person name="Getino M."/>
            <person name="Pursley I."/>
            <person name="Horton D.L."/>
            <person name="Alikhan N.F."/>
            <person name="Baker D."/>
            <person name="Gharbi K."/>
            <person name="Hall N."/>
            <person name="Watson M."/>
            <person name="Adriaenssens E.M."/>
            <person name="Foster-Nyarko E."/>
            <person name="Jarju S."/>
            <person name="Secka A."/>
            <person name="Antonio M."/>
            <person name="Oren A."/>
            <person name="Chaudhuri R.R."/>
            <person name="La Ragione R."/>
            <person name="Hildebrand F."/>
            <person name="Pallen M.J."/>
        </authorList>
    </citation>
    <scope>NUCLEOTIDE SEQUENCE</scope>
    <source>
        <strain evidence="3">CHK169-2315</strain>
    </source>
</reference>
<name>A0A9D1PMM9_9BACI</name>
<feature type="compositionally biased region" description="Gly residues" evidence="1">
    <location>
        <begin position="28"/>
        <end position="41"/>
    </location>
</feature>
<evidence type="ECO:0000313" key="4">
    <source>
        <dbReference type="Proteomes" id="UP000823937"/>
    </source>
</evidence>
<keyword evidence="2" id="KW-0732">Signal</keyword>
<dbReference type="InterPro" id="IPR011852">
    <property type="entry name" value="TRAP_TAXI"/>
</dbReference>
<sequence length="335" mass="35118">MKKRSLFTIILLFALSLVLVACGGNSNDGGNNGGNDGGNNDGGETPDFLSFLTGGTSGTYYPLGGAIAKIITDETGIQTDALSSNASADNIIALRDNEAEIAFTQTDVASDAVAGENAFEGEPVDTVLAVGSLYPETVQIVTTKKSGIESVEDLKGKKVSVGAPGSGTYVNAEQILEIHGLTMDDIDAQNLDFGESAGGIKDGNIDAAFITAGTPTGAVEELQATAEVNVLPIEADKAEELIEKYPYYANDTIEEGTYGLESDVETVAVMAMIVVKDDIAEDTVYDITKAIYENADDIAHAKSEFISLDSALDGIGFDLHPGAKKYYEEQGLEIE</sequence>
<feature type="signal peptide" evidence="2">
    <location>
        <begin position="1"/>
        <end position="23"/>
    </location>
</feature>
<evidence type="ECO:0000256" key="1">
    <source>
        <dbReference type="SAM" id="MobiDB-lite"/>
    </source>
</evidence>
<dbReference type="SUPFAM" id="SSF53850">
    <property type="entry name" value="Periplasmic binding protein-like II"/>
    <property type="match status" value="1"/>
</dbReference>
<feature type="chain" id="PRO_5039380271" evidence="2">
    <location>
        <begin position="24"/>
        <end position="335"/>
    </location>
</feature>
<reference evidence="3" key="2">
    <citation type="submission" date="2021-04" db="EMBL/GenBank/DDBJ databases">
        <authorList>
            <person name="Gilroy R."/>
        </authorList>
    </citation>
    <scope>NUCLEOTIDE SEQUENCE</scope>
    <source>
        <strain evidence="3">CHK169-2315</strain>
    </source>
</reference>
<evidence type="ECO:0000313" key="3">
    <source>
        <dbReference type="EMBL" id="HIV75348.1"/>
    </source>
</evidence>
<accession>A0A9D1PMM9</accession>
<feature type="region of interest" description="Disordered" evidence="1">
    <location>
        <begin position="28"/>
        <end position="48"/>
    </location>
</feature>
<dbReference type="PANTHER" id="PTHR42941">
    <property type="entry name" value="SLL1037 PROTEIN"/>
    <property type="match status" value="1"/>
</dbReference>
<comment type="caution">
    <text evidence="3">The sequence shown here is derived from an EMBL/GenBank/DDBJ whole genome shotgun (WGS) entry which is preliminary data.</text>
</comment>
<evidence type="ECO:0000256" key="2">
    <source>
        <dbReference type="SAM" id="SignalP"/>
    </source>
</evidence>
<dbReference type="CDD" id="cd13567">
    <property type="entry name" value="PBP2_TtGluBP"/>
    <property type="match status" value="1"/>
</dbReference>
<dbReference type="Pfam" id="PF16868">
    <property type="entry name" value="NMT1_3"/>
    <property type="match status" value="1"/>
</dbReference>
<dbReference type="PROSITE" id="PS51257">
    <property type="entry name" value="PROKAR_LIPOPROTEIN"/>
    <property type="match status" value="1"/>
</dbReference>
<dbReference type="PANTHER" id="PTHR42941:SF1">
    <property type="entry name" value="SLL1037 PROTEIN"/>
    <property type="match status" value="1"/>
</dbReference>
<dbReference type="NCBIfam" id="TIGR02122">
    <property type="entry name" value="TRAP_TAXI"/>
    <property type="match status" value="1"/>
</dbReference>
<gene>
    <name evidence="3" type="ORF">H9895_09740</name>
</gene>
<dbReference type="EMBL" id="DXHX01000134">
    <property type="protein sequence ID" value="HIV75348.1"/>
    <property type="molecule type" value="Genomic_DNA"/>
</dbReference>